<dbReference type="AlphaFoldDB" id="A0A6G1CX84"/>
<dbReference type="EMBL" id="SPHZ02000008">
    <property type="protein sequence ID" value="KAF0904711.1"/>
    <property type="molecule type" value="Genomic_DNA"/>
</dbReference>
<dbReference type="Proteomes" id="UP000479710">
    <property type="component" value="Unassembled WGS sequence"/>
</dbReference>
<gene>
    <name evidence="2" type="ORF">E2562_036248</name>
</gene>
<evidence type="ECO:0000256" key="1">
    <source>
        <dbReference type="SAM" id="MobiDB-lite"/>
    </source>
</evidence>
<feature type="region of interest" description="Disordered" evidence="1">
    <location>
        <begin position="1"/>
        <end position="26"/>
    </location>
</feature>
<name>A0A6G1CX84_9ORYZ</name>
<sequence length="111" mass="12130">MATQSSAEDVKDQHGRRNPSESPPHWGFGRSCWLFTLLGCCAGLYACSQQAACSAFSLLPRESVARMTGREQSSGWRRQRQPIFEFLPNNGGESMAGSLSCGNASEARESR</sequence>
<evidence type="ECO:0000313" key="2">
    <source>
        <dbReference type="EMBL" id="KAF0904711.1"/>
    </source>
</evidence>
<feature type="region of interest" description="Disordered" evidence="1">
    <location>
        <begin position="90"/>
        <end position="111"/>
    </location>
</feature>
<keyword evidence="3" id="KW-1185">Reference proteome</keyword>
<feature type="non-terminal residue" evidence="2">
    <location>
        <position position="111"/>
    </location>
</feature>
<accession>A0A6G1CX84</accession>
<organism evidence="2 3">
    <name type="scientific">Oryza meyeriana var. granulata</name>
    <dbReference type="NCBI Taxonomy" id="110450"/>
    <lineage>
        <taxon>Eukaryota</taxon>
        <taxon>Viridiplantae</taxon>
        <taxon>Streptophyta</taxon>
        <taxon>Embryophyta</taxon>
        <taxon>Tracheophyta</taxon>
        <taxon>Spermatophyta</taxon>
        <taxon>Magnoliopsida</taxon>
        <taxon>Liliopsida</taxon>
        <taxon>Poales</taxon>
        <taxon>Poaceae</taxon>
        <taxon>BOP clade</taxon>
        <taxon>Oryzoideae</taxon>
        <taxon>Oryzeae</taxon>
        <taxon>Oryzinae</taxon>
        <taxon>Oryza</taxon>
        <taxon>Oryza meyeriana</taxon>
    </lineage>
</organism>
<feature type="compositionally biased region" description="Basic and acidic residues" evidence="1">
    <location>
        <begin position="8"/>
        <end position="19"/>
    </location>
</feature>
<reference evidence="2 3" key="1">
    <citation type="submission" date="2019-11" db="EMBL/GenBank/DDBJ databases">
        <title>Whole genome sequence of Oryza granulata.</title>
        <authorList>
            <person name="Li W."/>
        </authorList>
    </citation>
    <scope>NUCLEOTIDE SEQUENCE [LARGE SCALE GENOMIC DNA]</scope>
    <source>
        <strain evidence="3">cv. Menghai</strain>
        <tissue evidence="2">Leaf</tissue>
    </source>
</reference>
<comment type="caution">
    <text evidence="2">The sequence shown here is derived from an EMBL/GenBank/DDBJ whole genome shotgun (WGS) entry which is preliminary data.</text>
</comment>
<protein>
    <submittedName>
        <fullName evidence="2">Uncharacterized protein</fullName>
    </submittedName>
</protein>
<evidence type="ECO:0000313" key="3">
    <source>
        <dbReference type="Proteomes" id="UP000479710"/>
    </source>
</evidence>
<proteinExistence type="predicted"/>